<evidence type="ECO:0000313" key="3">
    <source>
        <dbReference type="EMBL" id="KAA8494060.1"/>
    </source>
</evidence>
<dbReference type="EMBL" id="VRMN01000005">
    <property type="protein sequence ID" value="KAA8494060.1"/>
    <property type="molecule type" value="Genomic_DNA"/>
</dbReference>
<accession>A0A5J4YT23</accession>
<feature type="region of interest" description="Disordered" evidence="1">
    <location>
        <begin position="1"/>
        <end position="48"/>
    </location>
</feature>
<feature type="compositionally biased region" description="Polar residues" evidence="1">
    <location>
        <begin position="80"/>
        <end position="92"/>
    </location>
</feature>
<gene>
    <name evidence="3" type="ORF">FVE85_4035</name>
</gene>
<organism evidence="3 4">
    <name type="scientific">Porphyridium purpureum</name>
    <name type="common">Red alga</name>
    <name type="synonym">Porphyridium cruentum</name>
    <dbReference type="NCBI Taxonomy" id="35688"/>
    <lineage>
        <taxon>Eukaryota</taxon>
        <taxon>Rhodophyta</taxon>
        <taxon>Bangiophyceae</taxon>
        <taxon>Porphyridiales</taxon>
        <taxon>Porphyridiaceae</taxon>
        <taxon>Porphyridium</taxon>
    </lineage>
</organism>
<dbReference type="Proteomes" id="UP000324585">
    <property type="component" value="Unassembled WGS sequence"/>
</dbReference>
<reference evidence="4" key="1">
    <citation type="journal article" date="2019" name="Nat. Commun.">
        <title>Expansion of phycobilisome linker gene families in mesophilic red algae.</title>
        <authorList>
            <person name="Lee J."/>
            <person name="Kim D."/>
            <person name="Bhattacharya D."/>
            <person name="Yoon H.S."/>
        </authorList>
    </citation>
    <scope>NUCLEOTIDE SEQUENCE [LARGE SCALE GENOMIC DNA]</scope>
    <source>
        <strain evidence="4">CCMP 1328</strain>
    </source>
</reference>
<keyword evidence="4" id="KW-1185">Reference proteome</keyword>
<comment type="caution">
    <text evidence="3">The sequence shown here is derived from an EMBL/GenBank/DDBJ whole genome shotgun (WGS) entry which is preliminary data.</text>
</comment>
<sequence length="307" mass="34657">MEPRRGAGVAVGTATAKVERHVDAPSSAERSTMKGGSTRVSSFQGDFKEQVRRRKDMIVFSFRSLQAQSPREHREKESKATVSRPAQTTTSPDFEFECSRPALRSSASNGSLFHRQDSESVWRHQRPTAFENEVDSYMSGGRCIRRETGSLNRTVTTNLFEAYFYGTLVAPYLMNYNSVFTDQKRCELVDFDELVSLQKFLWMILHGCAPLLVMLTFAVHHGVYAQLGKRFGKQRLCGPKNLPWRIPFVDHSCGCLRQACMLSFIYEIAKRGARILRRLLHVGDAALRLPVHSVCASPAAAMWRKAS</sequence>
<feature type="transmembrane region" description="Helical" evidence="2">
    <location>
        <begin position="200"/>
        <end position="225"/>
    </location>
</feature>
<feature type="compositionally biased region" description="Low complexity" evidence="1">
    <location>
        <begin position="1"/>
        <end position="16"/>
    </location>
</feature>
<evidence type="ECO:0000256" key="2">
    <source>
        <dbReference type="SAM" id="Phobius"/>
    </source>
</evidence>
<feature type="compositionally biased region" description="Basic and acidic residues" evidence="1">
    <location>
        <begin position="70"/>
        <end position="79"/>
    </location>
</feature>
<evidence type="ECO:0000256" key="1">
    <source>
        <dbReference type="SAM" id="MobiDB-lite"/>
    </source>
</evidence>
<keyword evidence="2" id="KW-0812">Transmembrane</keyword>
<proteinExistence type="predicted"/>
<keyword evidence="2" id="KW-1133">Transmembrane helix</keyword>
<keyword evidence="2" id="KW-0472">Membrane</keyword>
<feature type="compositionally biased region" description="Polar residues" evidence="1">
    <location>
        <begin position="28"/>
        <end position="44"/>
    </location>
</feature>
<evidence type="ECO:0000313" key="4">
    <source>
        <dbReference type="Proteomes" id="UP000324585"/>
    </source>
</evidence>
<protein>
    <submittedName>
        <fullName evidence="3">Uncharacterized protein</fullName>
    </submittedName>
</protein>
<feature type="region of interest" description="Disordered" evidence="1">
    <location>
        <begin position="66"/>
        <end position="95"/>
    </location>
</feature>
<dbReference type="AlphaFoldDB" id="A0A5J4YT23"/>
<name>A0A5J4YT23_PORPP</name>